<reference evidence="1 2" key="1">
    <citation type="journal article" date="2019" name="Sci. Rep.">
        <title>Orb-weaving spider Araneus ventricosus genome elucidates the spidroin gene catalogue.</title>
        <authorList>
            <person name="Kono N."/>
            <person name="Nakamura H."/>
            <person name="Ohtoshi R."/>
            <person name="Moran D.A.P."/>
            <person name="Shinohara A."/>
            <person name="Yoshida Y."/>
            <person name="Fujiwara M."/>
            <person name="Mori M."/>
            <person name="Tomita M."/>
            <person name="Arakawa K."/>
        </authorList>
    </citation>
    <scope>NUCLEOTIDE SEQUENCE [LARGE SCALE GENOMIC DNA]</scope>
</reference>
<sequence length="93" mass="10497">MFSALGTGTREVSDPDFHFSRVKLRFGVSRTDPDLGPELAEVHLNFVKRIGLSNVLQYLFICGLTLELGPDLAEVHLNSENRTEREFSSRMQS</sequence>
<name>A0A4Y2EY66_ARAVE</name>
<protein>
    <submittedName>
        <fullName evidence="1">Uncharacterized protein</fullName>
    </submittedName>
</protein>
<comment type="caution">
    <text evidence="1">The sequence shown here is derived from an EMBL/GenBank/DDBJ whole genome shotgun (WGS) entry which is preliminary data.</text>
</comment>
<dbReference type="EMBL" id="BGPR01000753">
    <property type="protein sequence ID" value="GBM34202.1"/>
    <property type="molecule type" value="Genomic_DNA"/>
</dbReference>
<proteinExistence type="predicted"/>
<evidence type="ECO:0000313" key="2">
    <source>
        <dbReference type="Proteomes" id="UP000499080"/>
    </source>
</evidence>
<accession>A0A4Y2EY66</accession>
<evidence type="ECO:0000313" key="1">
    <source>
        <dbReference type="EMBL" id="GBM34202.1"/>
    </source>
</evidence>
<dbReference type="AlphaFoldDB" id="A0A4Y2EY66"/>
<gene>
    <name evidence="1" type="ORF">AVEN_175278_1</name>
</gene>
<organism evidence="1 2">
    <name type="scientific">Araneus ventricosus</name>
    <name type="common">Orbweaver spider</name>
    <name type="synonym">Epeira ventricosa</name>
    <dbReference type="NCBI Taxonomy" id="182803"/>
    <lineage>
        <taxon>Eukaryota</taxon>
        <taxon>Metazoa</taxon>
        <taxon>Ecdysozoa</taxon>
        <taxon>Arthropoda</taxon>
        <taxon>Chelicerata</taxon>
        <taxon>Arachnida</taxon>
        <taxon>Araneae</taxon>
        <taxon>Araneomorphae</taxon>
        <taxon>Entelegynae</taxon>
        <taxon>Araneoidea</taxon>
        <taxon>Araneidae</taxon>
        <taxon>Araneus</taxon>
    </lineage>
</organism>
<dbReference type="Proteomes" id="UP000499080">
    <property type="component" value="Unassembled WGS sequence"/>
</dbReference>
<keyword evidence="2" id="KW-1185">Reference proteome</keyword>